<evidence type="ECO:0000313" key="7">
    <source>
        <dbReference type="EMBL" id="OIT38118.1"/>
    </source>
</evidence>
<accession>A0A314L969</accession>
<dbReference type="KEGG" id="nau:109239835"/>
<evidence type="ECO:0000256" key="3">
    <source>
        <dbReference type="ARBA" id="ARBA00023121"/>
    </source>
</evidence>
<dbReference type="PRINTS" id="PR00382">
    <property type="entry name" value="LIPIDTRNSFER"/>
</dbReference>
<protein>
    <recommendedName>
        <fullName evidence="4">Non-specific lipid-transfer protein</fullName>
    </recommendedName>
</protein>
<feature type="signal peptide" evidence="5">
    <location>
        <begin position="1"/>
        <end position="33"/>
    </location>
</feature>
<feature type="chain" id="PRO_5016293539" description="Non-specific lipid-transfer protein" evidence="5">
    <location>
        <begin position="34"/>
        <end position="125"/>
    </location>
</feature>
<keyword evidence="8" id="KW-1185">Reference proteome</keyword>
<dbReference type="Proteomes" id="UP000187609">
    <property type="component" value="Unassembled WGS sequence"/>
</dbReference>
<feature type="domain" description="Bifunctional inhibitor/plant lipid transfer protein/seed storage helical" evidence="6">
    <location>
        <begin position="37"/>
        <end position="121"/>
    </location>
</feature>
<proteinExistence type="inferred from homology"/>
<dbReference type="SMR" id="A0A314L969"/>
<dbReference type="GO" id="GO:0008289">
    <property type="term" value="F:lipid binding"/>
    <property type="evidence" value="ECO:0007669"/>
    <property type="project" value="UniProtKB-KW"/>
</dbReference>
<evidence type="ECO:0000313" key="8">
    <source>
        <dbReference type="Proteomes" id="UP000187609"/>
    </source>
</evidence>
<dbReference type="Gramene" id="OIT38118">
    <property type="protein sequence ID" value="OIT38118"/>
    <property type="gene ID" value="A4A49_35888"/>
</dbReference>
<evidence type="ECO:0000256" key="5">
    <source>
        <dbReference type="SAM" id="SignalP"/>
    </source>
</evidence>
<dbReference type="PANTHER" id="PTHR33076">
    <property type="entry name" value="NON-SPECIFIC LIPID-TRANSFER PROTEIN 2-RELATED"/>
    <property type="match status" value="1"/>
</dbReference>
<dbReference type="InterPro" id="IPR000528">
    <property type="entry name" value="Plant_nsLTP"/>
</dbReference>
<evidence type="ECO:0000256" key="2">
    <source>
        <dbReference type="ARBA" id="ARBA00022448"/>
    </source>
</evidence>
<comment type="similarity">
    <text evidence="1 4">Belongs to the plant LTP family.</text>
</comment>
<reference evidence="7" key="1">
    <citation type="submission" date="2016-11" db="EMBL/GenBank/DDBJ databases">
        <title>The genome of Nicotiana attenuata.</title>
        <authorList>
            <person name="Xu S."/>
            <person name="Brockmoeller T."/>
            <person name="Gaquerel E."/>
            <person name="Navarro A."/>
            <person name="Kuhl H."/>
            <person name="Gase K."/>
            <person name="Ling Z."/>
            <person name="Zhou W."/>
            <person name="Kreitzer C."/>
            <person name="Stanke M."/>
            <person name="Tang H."/>
            <person name="Lyons E."/>
            <person name="Pandey P."/>
            <person name="Pandey S.P."/>
            <person name="Timmermann B."/>
            <person name="Baldwin I.T."/>
        </authorList>
    </citation>
    <scope>NUCLEOTIDE SEQUENCE [LARGE SCALE GENOMIC DNA]</scope>
    <source>
        <strain evidence="7">UT</strain>
    </source>
</reference>
<evidence type="ECO:0000256" key="4">
    <source>
        <dbReference type="RuleBase" id="RU000628"/>
    </source>
</evidence>
<comment type="function">
    <text evidence="4">Plant non-specific lipid-transfer proteins transfer phospholipids as well as galactolipids across membranes. May play a role in wax or cutin deposition in the cell walls of expanding epidermal cells and certain secretory tissues.</text>
</comment>
<dbReference type="AlphaFoldDB" id="A0A314L969"/>
<organism evidence="7 8">
    <name type="scientific">Nicotiana attenuata</name>
    <name type="common">Coyote tobacco</name>
    <dbReference type="NCBI Taxonomy" id="49451"/>
    <lineage>
        <taxon>Eukaryota</taxon>
        <taxon>Viridiplantae</taxon>
        <taxon>Streptophyta</taxon>
        <taxon>Embryophyta</taxon>
        <taxon>Tracheophyta</taxon>
        <taxon>Spermatophyta</taxon>
        <taxon>Magnoliopsida</taxon>
        <taxon>eudicotyledons</taxon>
        <taxon>Gunneridae</taxon>
        <taxon>Pentapetalae</taxon>
        <taxon>asterids</taxon>
        <taxon>lamiids</taxon>
        <taxon>Solanales</taxon>
        <taxon>Solanaceae</taxon>
        <taxon>Nicotianoideae</taxon>
        <taxon>Nicotianeae</taxon>
        <taxon>Nicotiana</taxon>
    </lineage>
</organism>
<dbReference type="Gene3D" id="1.10.110.10">
    <property type="entry name" value="Plant lipid-transfer and hydrophobic proteins"/>
    <property type="match status" value="1"/>
</dbReference>
<name>A0A314L969_NICAT</name>
<dbReference type="PROSITE" id="PS00597">
    <property type="entry name" value="PLANT_LTP"/>
    <property type="match status" value="1"/>
</dbReference>
<evidence type="ECO:0000259" key="6">
    <source>
        <dbReference type="SMART" id="SM00499"/>
    </source>
</evidence>
<keyword evidence="3 4" id="KW-0446">Lipid-binding</keyword>
<dbReference type="OrthoDB" id="1920459at2759"/>
<dbReference type="InterPro" id="IPR036312">
    <property type="entry name" value="Bifun_inhib/LTP/seed_sf"/>
</dbReference>
<dbReference type="GO" id="GO:0006869">
    <property type="term" value="P:lipid transport"/>
    <property type="evidence" value="ECO:0007669"/>
    <property type="project" value="InterPro"/>
</dbReference>
<dbReference type="SUPFAM" id="SSF47699">
    <property type="entry name" value="Bifunctional inhibitor/lipid-transfer protein/seed storage 2S albumin"/>
    <property type="match status" value="1"/>
</dbReference>
<dbReference type="STRING" id="49451.A0A314L969"/>
<dbReference type="CDD" id="cd01960">
    <property type="entry name" value="nsLTP1"/>
    <property type="match status" value="1"/>
</dbReference>
<dbReference type="InterPro" id="IPR016140">
    <property type="entry name" value="Bifunc_inhib/LTP/seed_store"/>
</dbReference>
<dbReference type="SMART" id="SM00499">
    <property type="entry name" value="AAI"/>
    <property type="match status" value="1"/>
</dbReference>
<dbReference type="EMBL" id="MJEQ01000235">
    <property type="protein sequence ID" value="OIT38118.1"/>
    <property type="molecule type" value="Genomic_DNA"/>
</dbReference>
<keyword evidence="2 4" id="KW-0813">Transport</keyword>
<comment type="caution">
    <text evidence="7">The sequence shown here is derived from an EMBL/GenBank/DDBJ whole genome shotgun (WGS) entry which is preliminary data.</text>
</comment>
<evidence type="ECO:0000256" key="1">
    <source>
        <dbReference type="ARBA" id="ARBA00009748"/>
    </source>
</evidence>
<keyword evidence="5" id="KW-0732">Signal</keyword>
<sequence>MRSSSQVKAVQPLIMVLITFMLLILLLAPGSEGAITCGTVISTIRPCLTYLQGTGGKPPQPCCTACQSLASAASTTPDRQAACTCLKNAAQKININAQLAEGLPQSCGISLSFPISTSVDCTKIN</sequence>
<gene>
    <name evidence="7" type="primary">NLTP_10</name>
    <name evidence="7" type="ORF">A4A49_35888</name>
</gene>
<dbReference type="Pfam" id="PF00234">
    <property type="entry name" value="Tryp_alpha_amyl"/>
    <property type="match status" value="1"/>
</dbReference>
<dbReference type="GeneID" id="109239835"/>